<dbReference type="SUPFAM" id="SSF52047">
    <property type="entry name" value="RNI-like"/>
    <property type="match status" value="1"/>
</dbReference>
<dbReference type="InterPro" id="IPR032675">
    <property type="entry name" value="LRR_dom_sf"/>
</dbReference>
<protein>
    <submittedName>
        <fullName evidence="1">Uncharacterized protein</fullName>
    </submittedName>
</protein>
<dbReference type="AlphaFoldDB" id="A0A0H2SGP2"/>
<evidence type="ECO:0000313" key="1">
    <source>
        <dbReference type="EMBL" id="KLO16261.1"/>
    </source>
</evidence>
<proteinExistence type="predicted"/>
<name>A0A0H2SGP2_9AGAM</name>
<organism evidence="1 2">
    <name type="scientific">Schizopora paradoxa</name>
    <dbReference type="NCBI Taxonomy" id="27342"/>
    <lineage>
        <taxon>Eukaryota</taxon>
        <taxon>Fungi</taxon>
        <taxon>Dikarya</taxon>
        <taxon>Basidiomycota</taxon>
        <taxon>Agaricomycotina</taxon>
        <taxon>Agaricomycetes</taxon>
        <taxon>Hymenochaetales</taxon>
        <taxon>Schizoporaceae</taxon>
        <taxon>Schizopora</taxon>
    </lineage>
</organism>
<dbReference type="InParanoid" id="A0A0H2SGP2"/>
<accession>A0A0H2SGP2</accession>
<dbReference type="OrthoDB" id="3233131at2759"/>
<dbReference type="Proteomes" id="UP000053477">
    <property type="component" value="Unassembled WGS sequence"/>
</dbReference>
<dbReference type="Gene3D" id="3.80.10.10">
    <property type="entry name" value="Ribonuclease Inhibitor"/>
    <property type="match status" value="1"/>
</dbReference>
<dbReference type="EMBL" id="KQ085918">
    <property type="protein sequence ID" value="KLO16261.1"/>
    <property type="molecule type" value="Genomic_DNA"/>
</dbReference>
<sequence length="539" mass="61532">MSSYIPTKMQKMIPLEDLPLAETNEQPASFLNYAYDTYLEKYIPFDNSSDAMIASLALAYNLPTEHVDIVLSLIRESDFDSSEVSLRSTPDIYARVRQHRIRETIRKSDRSIKNSIFNNVVLGSVIDVLEDDIMHFEGLKNKLYLDINEARDYDQWAVKAKEAKETLSLMSQVHPSWTELARHALGRTINVKCEVSYLENGAENEMERNALRSPLYGPWTRNFSLQAIDYWGGHRWDYLFCMARKLTNVRSLNLSFPILNDEMTELALIFISSLKSVEDLMIEDMSETQNEGLLSTLLPRLSRLPRLKKIRVPGNSRRLLDSPLPQDVSKARTSNLLDIQFCLRISSSNPSISHIAWSRQDIDDQFTLSDLALASRAPTSPPLENIKPFESSLKTLTSLALETVSKKDSVKVLHKCKALRKLSIMSYDFPPAEVFKNIPRTLVHLSIVFTSQNMSENSSGVDWEHRLSSLLSSKRTPMLRELRVSRLHLKRQSSEDGLGLLDLRLSLTKLICESRGIDFDEDLNWKWNGTSLADAEPDE</sequence>
<gene>
    <name evidence="1" type="ORF">SCHPADRAFT_887889</name>
</gene>
<keyword evidence="2" id="KW-1185">Reference proteome</keyword>
<reference evidence="1 2" key="1">
    <citation type="submission" date="2015-04" db="EMBL/GenBank/DDBJ databases">
        <title>Complete genome sequence of Schizopora paradoxa KUC8140, a cosmopolitan wood degrader in East Asia.</title>
        <authorList>
            <consortium name="DOE Joint Genome Institute"/>
            <person name="Min B."/>
            <person name="Park H."/>
            <person name="Jang Y."/>
            <person name="Kim J.-J."/>
            <person name="Kim K.H."/>
            <person name="Pangilinan J."/>
            <person name="Lipzen A."/>
            <person name="Riley R."/>
            <person name="Grigoriev I.V."/>
            <person name="Spatafora J.W."/>
            <person name="Choi I.-G."/>
        </authorList>
    </citation>
    <scope>NUCLEOTIDE SEQUENCE [LARGE SCALE GENOMIC DNA]</scope>
    <source>
        <strain evidence="1 2">KUC8140</strain>
    </source>
</reference>
<evidence type="ECO:0000313" key="2">
    <source>
        <dbReference type="Proteomes" id="UP000053477"/>
    </source>
</evidence>